<dbReference type="EMBL" id="JAHESD010000070">
    <property type="protein sequence ID" value="MBT1705855.1"/>
    <property type="molecule type" value="Genomic_DNA"/>
</dbReference>
<keyword evidence="1" id="KW-0472">Membrane</keyword>
<feature type="transmembrane region" description="Helical" evidence="1">
    <location>
        <begin position="148"/>
        <end position="165"/>
    </location>
</feature>
<keyword evidence="3" id="KW-1185">Reference proteome</keyword>
<sequence length="188" mass="21678">MEFDEMKMIWDAQNNKPLYTIDEEGLYKHIVSKKKKARHITNVSELLLIVANLASGVLIAALNFFGEHATPIGYAIAVWMLGTALYVLVSRIRRINQQHQFDRSMMGDLRHAVSDATYQVRLSLLMRWNMLPIAVFTFVGLWNGAKSIWIAIGALIFFGIVYYASRWEHSIYKSRKRELEALQKMLQA</sequence>
<organism evidence="2 3">
    <name type="scientific">Chryseosolibacter indicus</name>
    <dbReference type="NCBI Taxonomy" id="2782351"/>
    <lineage>
        <taxon>Bacteria</taxon>
        <taxon>Pseudomonadati</taxon>
        <taxon>Bacteroidota</taxon>
        <taxon>Cytophagia</taxon>
        <taxon>Cytophagales</taxon>
        <taxon>Chryseotaleaceae</taxon>
        <taxon>Chryseosolibacter</taxon>
    </lineage>
</organism>
<accession>A0ABS5VWQ4</accession>
<evidence type="ECO:0000256" key="1">
    <source>
        <dbReference type="SAM" id="Phobius"/>
    </source>
</evidence>
<keyword evidence="1" id="KW-1133">Transmembrane helix</keyword>
<evidence type="ECO:0000313" key="2">
    <source>
        <dbReference type="EMBL" id="MBT1705855.1"/>
    </source>
</evidence>
<dbReference type="RefSeq" id="WP_254156099.1">
    <property type="nucleotide sequence ID" value="NZ_JAHESD010000070.1"/>
</dbReference>
<comment type="caution">
    <text evidence="2">The sequence shown here is derived from an EMBL/GenBank/DDBJ whole genome shotgun (WGS) entry which is preliminary data.</text>
</comment>
<reference evidence="2 3" key="1">
    <citation type="submission" date="2021-05" db="EMBL/GenBank/DDBJ databases">
        <title>A Polyphasic approach of four new species of the genus Ohtaekwangia: Ohtaekwangia histidinii sp. nov., Ohtaekwangia cretensis sp. nov., Ohtaekwangia indiensis sp. nov., Ohtaekwangia reichenbachii sp. nov. from diverse environment.</title>
        <authorList>
            <person name="Octaviana S."/>
        </authorList>
    </citation>
    <scope>NUCLEOTIDE SEQUENCE [LARGE SCALE GENOMIC DNA]</scope>
    <source>
        <strain evidence="2 3">PWU20</strain>
    </source>
</reference>
<protein>
    <submittedName>
        <fullName evidence="2">Uncharacterized protein</fullName>
    </submittedName>
</protein>
<evidence type="ECO:0000313" key="3">
    <source>
        <dbReference type="Proteomes" id="UP000772618"/>
    </source>
</evidence>
<feature type="transmembrane region" description="Helical" evidence="1">
    <location>
        <begin position="71"/>
        <end position="89"/>
    </location>
</feature>
<name>A0ABS5VWQ4_9BACT</name>
<gene>
    <name evidence="2" type="ORF">KK060_21370</name>
</gene>
<proteinExistence type="predicted"/>
<feature type="transmembrane region" description="Helical" evidence="1">
    <location>
        <begin position="124"/>
        <end position="142"/>
    </location>
</feature>
<keyword evidence="1" id="KW-0812">Transmembrane</keyword>
<feature type="transmembrane region" description="Helical" evidence="1">
    <location>
        <begin position="43"/>
        <end position="65"/>
    </location>
</feature>
<dbReference type="Proteomes" id="UP000772618">
    <property type="component" value="Unassembled WGS sequence"/>
</dbReference>